<dbReference type="Pfam" id="PF00629">
    <property type="entry name" value="MAM"/>
    <property type="match status" value="1"/>
</dbReference>
<dbReference type="GO" id="GO:0005975">
    <property type="term" value="P:carbohydrate metabolic process"/>
    <property type="evidence" value="ECO:0007669"/>
    <property type="project" value="UniProtKB-ARBA"/>
</dbReference>
<dbReference type="NCBIfam" id="TIGR04312">
    <property type="entry name" value="choice_anch_B"/>
    <property type="match status" value="1"/>
</dbReference>
<dbReference type="InterPro" id="IPR013783">
    <property type="entry name" value="Ig-like_fold"/>
</dbReference>
<dbReference type="AlphaFoldDB" id="A0A023BYW5"/>
<accession>A0A023BYW5</accession>
<dbReference type="SMART" id="SM00060">
    <property type="entry name" value="FN3"/>
    <property type="match status" value="1"/>
</dbReference>
<feature type="signal peptide" evidence="2">
    <location>
        <begin position="1"/>
        <end position="18"/>
    </location>
</feature>
<dbReference type="Pfam" id="PF08309">
    <property type="entry name" value="LVIVD"/>
    <property type="match status" value="2"/>
</dbReference>
<evidence type="ECO:0000259" key="3">
    <source>
        <dbReference type="PROSITE" id="PS50060"/>
    </source>
</evidence>
<dbReference type="PANTHER" id="PTHR38787">
    <property type="entry name" value="REGULATORY P DOMAIN-CONTAINING PROTEIN"/>
    <property type="match status" value="1"/>
</dbReference>
<dbReference type="Pfam" id="PF20009">
    <property type="entry name" value="GEVED"/>
    <property type="match status" value="1"/>
</dbReference>
<keyword evidence="1 2" id="KW-0732">Signal</keyword>
<dbReference type="InterPro" id="IPR013211">
    <property type="entry name" value="LVIVD"/>
</dbReference>
<evidence type="ECO:0000256" key="1">
    <source>
        <dbReference type="ARBA" id="ARBA00022729"/>
    </source>
</evidence>
<dbReference type="SUPFAM" id="SSF49899">
    <property type="entry name" value="Concanavalin A-like lectins/glucanases"/>
    <property type="match status" value="1"/>
</dbReference>
<dbReference type="STRING" id="1317122.ATO12_10415"/>
<dbReference type="PANTHER" id="PTHR38787:SF3">
    <property type="entry name" value="REGULATORY P DOMAIN-CONTAINING PROTEIN"/>
    <property type="match status" value="1"/>
</dbReference>
<dbReference type="InterPro" id="IPR045474">
    <property type="entry name" value="GEVED"/>
</dbReference>
<organism evidence="5 6">
    <name type="scientific">Aquimarina atlantica</name>
    <dbReference type="NCBI Taxonomy" id="1317122"/>
    <lineage>
        <taxon>Bacteria</taxon>
        <taxon>Pseudomonadati</taxon>
        <taxon>Bacteroidota</taxon>
        <taxon>Flavobacteriia</taxon>
        <taxon>Flavobacteriales</taxon>
        <taxon>Flavobacteriaceae</taxon>
        <taxon>Aquimarina</taxon>
    </lineage>
</organism>
<dbReference type="EMBL" id="AQRA01000002">
    <property type="protein sequence ID" value="EZH75129.1"/>
    <property type="molecule type" value="Genomic_DNA"/>
</dbReference>
<dbReference type="GO" id="GO:0005576">
    <property type="term" value="C:extracellular region"/>
    <property type="evidence" value="ECO:0007669"/>
    <property type="project" value="TreeGrafter"/>
</dbReference>
<dbReference type="Proteomes" id="UP000023541">
    <property type="component" value="Unassembled WGS sequence"/>
</dbReference>
<name>A0A023BYW5_9FLAO</name>
<keyword evidence="6" id="KW-1185">Reference proteome</keyword>
<dbReference type="Pfam" id="PF18962">
    <property type="entry name" value="Por_Secre_tail"/>
    <property type="match status" value="1"/>
</dbReference>
<evidence type="ECO:0000313" key="5">
    <source>
        <dbReference type="EMBL" id="EZH75129.1"/>
    </source>
</evidence>
<dbReference type="InterPro" id="IPR036116">
    <property type="entry name" value="FN3_sf"/>
</dbReference>
<dbReference type="eggNOG" id="COG3227">
    <property type="taxonomic scope" value="Bacteria"/>
</dbReference>
<comment type="caution">
    <text evidence="5">The sequence shown here is derived from an EMBL/GenBank/DDBJ whole genome shotgun (WGS) entry which is preliminary data.</text>
</comment>
<dbReference type="eggNOG" id="COG1404">
    <property type="taxonomic scope" value="Bacteria"/>
</dbReference>
<evidence type="ECO:0000256" key="2">
    <source>
        <dbReference type="SAM" id="SignalP"/>
    </source>
</evidence>
<dbReference type="SMART" id="SM00137">
    <property type="entry name" value="MAM"/>
    <property type="match status" value="1"/>
</dbReference>
<dbReference type="SUPFAM" id="SSF49265">
    <property type="entry name" value="Fibronectin type III"/>
    <property type="match status" value="1"/>
</dbReference>
<dbReference type="Gene3D" id="2.60.120.200">
    <property type="match status" value="1"/>
</dbReference>
<evidence type="ECO:0000259" key="4">
    <source>
        <dbReference type="PROSITE" id="PS50853"/>
    </source>
</evidence>
<dbReference type="PROSITE" id="PS50853">
    <property type="entry name" value="FN3"/>
    <property type="match status" value="1"/>
</dbReference>
<dbReference type="PROSITE" id="PS50060">
    <property type="entry name" value="MAM_2"/>
    <property type="match status" value="1"/>
</dbReference>
<gene>
    <name evidence="5" type="ORF">ATO12_10415</name>
</gene>
<dbReference type="Pfam" id="PF00041">
    <property type="entry name" value="fn3"/>
    <property type="match status" value="1"/>
</dbReference>
<protein>
    <recommendedName>
        <fullName evidence="7">Fibronectin type-III domain-containing protein</fullName>
    </recommendedName>
</protein>
<proteinExistence type="predicted"/>
<feature type="domain" description="MAM" evidence="3">
    <location>
        <begin position="649"/>
        <end position="814"/>
    </location>
</feature>
<reference evidence="5 6" key="1">
    <citation type="submission" date="2014-04" db="EMBL/GenBank/DDBJ databases">
        <title>Aquimarina sp. 22II-S11-z7 Genome Sequencing.</title>
        <authorList>
            <person name="Lai Q."/>
        </authorList>
    </citation>
    <scope>NUCLEOTIDE SEQUENCE [LARGE SCALE GENOMIC DNA]</scope>
    <source>
        <strain evidence="5 6">22II-S11-z7</strain>
    </source>
</reference>
<dbReference type="CDD" id="cd06263">
    <property type="entry name" value="MAM"/>
    <property type="match status" value="1"/>
</dbReference>
<feature type="chain" id="PRO_5001512042" description="Fibronectin type-III domain-containing protein" evidence="2">
    <location>
        <begin position="19"/>
        <end position="900"/>
    </location>
</feature>
<dbReference type="CDD" id="cd00063">
    <property type="entry name" value="FN3"/>
    <property type="match status" value="1"/>
</dbReference>
<dbReference type="InterPro" id="IPR027589">
    <property type="entry name" value="Choice_anch_B"/>
</dbReference>
<dbReference type="GO" id="GO:0016020">
    <property type="term" value="C:membrane"/>
    <property type="evidence" value="ECO:0007669"/>
    <property type="project" value="InterPro"/>
</dbReference>
<dbReference type="GO" id="GO:0004553">
    <property type="term" value="F:hydrolase activity, hydrolyzing O-glycosyl compounds"/>
    <property type="evidence" value="ECO:0007669"/>
    <property type="project" value="UniProtKB-ARBA"/>
</dbReference>
<evidence type="ECO:0008006" key="7">
    <source>
        <dbReference type="Google" id="ProtNLM"/>
    </source>
</evidence>
<feature type="domain" description="Fibronectin type-III" evidence="4">
    <location>
        <begin position="402"/>
        <end position="488"/>
    </location>
</feature>
<evidence type="ECO:0000313" key="6">
    <source>
        <dbReference type="Proteomes" id="UP000023541"/>
    </source>
</evidence>
<dbReference type="InterPro" id="IPR003961">
    <property type="entry name" value="FN3_dom"/>
</dbReference>
<dbReference type="eggNOG" id="COG5276">
    <property type="taxonomic scope" value="Bacteria"/>
</dbReference>
<dbReference type="InterPro" id="IPR013320">
    <property type="entry name" value="ConA-like_dom_sf"/>
</dbReference>
<dbReference type="Gene3D" id="2.60.40.10">
    <property type="entry name" value="Immunoglobulins"/>
    <property type="match status" value="1"/>
</dbReference>
<dbReference type="InterPro" id="IPR000998">
    <property type="entry name" value="MAM_dom"/>
</dbReference>
<dbReference type="NCBIfam" id="TIGR04183">
    <property type="entry name" value="Por_Secre_tail"/>
    <property type="match status" value="1"/>
</dbReference>
<dbReference type="InterPro" id="IPR026444">
    <property type="entry name" value="Secre_tail"/>
</dbReference>
<sequence>MKNLITLLLILSVVFSYGQTPCQNGLAGSYPCKDYDLMSHITLSQMSAGAGNDSWGWTDPQNGNEYAIIGLNNGTAFIDISNPTNPVYLGKLPTATSNSTWRDVKVYKNHAFIVSEASNHGMQVFDLTRLRNVANPPQTFTADKRYTEFGNAHNIVINEDSGYAYVVGAQRNSGPYKGGPLFINIQDPKNPTNAGGLLSSGQRAYTHDAQVITYNGPDSDYTGKEILIGSNEIEIVIADITNKSNPKTISTIKYSDVKYTHQGWFTEDLKYFILGDELDEQGVGFNTKTIVFDFQDLDNPKFHFNYFGPTPATDHNGYVKGNLFYLANYRAGIRVLDISNIATKTMTEVGFFDTYTSSNSVTMDGVWNVYPYFNSGNIVVSDIQGGFFLIRKSAPAVCQATVPTGVGSSNINATSATINWTSVANATYDLRYRQTGTSSWITNAVNGTSNTITGLSANTSYEAQVRSKCQDGTSSNYSSSVNFTTTDVQVNYCNSNGNSVSDEYISNVSIGSINNTSGASSGGYADHTSISTNLAKGTSHTITITPTWSSTVYSEGYSVWIDFNQDGDFEDSGEQVWSQNATRTTPVSGTFSIPSSAAAVSTRMRVSMKYNSIPAPCESFPYGEVEDYTVTITEGSGGACAGGVSSFPYNESFENTLGLWTQSSSDDINWTVDANGTPSRNTGPSSANQGTYYLYVEASGNGTGFPNKRAILTSPCFDLSGTSSPAFTFTYHMFGASDMGSIAVEASTNDGASWTSIWNQTGNQGNSWNTINLDLSQYIGEALRLRFNRVTGSTWQADIAIDNIALTTSAAANSSLISTEDISFSIFPNPVQGSIMNVFMGDKSTANETSNFEIKNFVGQLVGKGTVKNTIDVSNLKTGVYFLQITAKNQGTITKRFVKK</sequence>